<dbReference type="InterPro" id="IPR036908">
    <property type="entry name" value="RlpA-like_sf"/>
</dbReference>
<evidence type="ECO:0000313" key="7">
    <source>
        <dbReference type="EMBL" id="PWA43002.1"/>
    </source>
</evidence>
<comment type="similarity">
    <text evidence="3">Belongs to the expansin family.</text>
</comment>
<name>A0A2U1L1W1_ARTAN</name>
<proteinExistence type="inferred from homology"/>
<feature type="domain" description="Expansin-like CBD" evidence="6">
    <location>
        <begin position="182"/>
        <end position="263"/>
    </location>
</feature>
<sequence>MANNLVNPLFIFTFVSLILSLFVSHSSCLNTNVTGKAHGKDGFLPALGTWYGDPRRPGSGGACGWGDDVQHPPFSSMISAGNANIFLHGKGCGDCYQIKCTTRPHCSGYPITVTITDECPGACNNVPYHFDLGRTAFGAMANPGQADDLRKLGQVDIQYRRVKCNYGKTTIAFKISEKTNPNWFATSIEFVDGAGELGYVEIAQAHSTNFVKMQNTWGAVWVANISPSFHAPFSFRLTSPTHKAITAYNVVPHQFVPGKTYYSNVNFW</sequence>
<dbReference type="EMBL" id="PKPP01012069">
    <property type="protein sequence ID" value="PWA43002.1"/>
    <property type="molecule type" value="Genomic_DNA"/>
</dbReference>
<evidence type="ECO:0000259" key="5">
    <source>
        <dbReference type="PROSITE" id="PS50842"/>
    </source>
</evidence>
<dbReference type="GO" id="GO:0005576">
    <property type="term" value="C:extracellular region"/>
    <property type="evidence" value="ECO:0007669"/>
    <property type="project" value="UniProtKB-SubCell"/>
</dbReference>
<dbReference type="InterPro" id="IPR009009">
    <property type="entry name" value="RlpA-like_DPBB"/>
</dbReference>
<comment type="caution">
    <text evidence="7">The sequence shown here is derived from an EMBL/GenBank/DDBJ whole genome shotgun (WGS) entry which is preliminary data.</text>
</comment>
<keyword evidence="8" id="KW-1185">Reference proteome</keyword>
<dbReference type="PANTHER" id="PTHR31692">
    <property type="entry name" value="EXPANSIN-B3"/>
    <property type="match status" value="1"/>
</dbReference>
<dbReference type="InterPro" id="IPR005795">
    <property type="entry name" value="LolPI"/>
</dbReference>
<dbReference type="Gene3D" id="2.60.40.760">
    <property type="entry name" value="Expansin, cellulose-binding-like domain"/>
    <property type="match status" value="1"/>
</dbReference>
<dbReference type="Pfam" id="PF03330">
    <property type="entry name" value="DPBB_1"/>
    <property type="match status" value="1"/>
</dbReference>
<evidence type="ECO:0000256" key="4">
    <source>
        <dbReference type="SAM" id="SignalP"/>
    </source>
</evidence>
<dbReference type="SUPFAM" id="SSF50685">
    <property type="entry name" value="Barwin-like endoglucanases"/>
    <property type="match status" value="1"/>
</dbReference>
<dbReference type="PRINTS" id="PR00829">
    <property type="entry name" value="LOLP1ALLERGN"/>
</dbReference>
<dbReference type="Proteomes" id="UP000245207">
    <property type="component" value="Unassembled WGS sequence"/>
</dbReference>
<dbReference type="PRINTS" id="PR01225">
    <property type="entry name" value="EXPANSNFAMLY"/>
</dbReference>
<protein>
    <submittedName>
        <fullName evidence="7">Barwin-like endoglucanase</fullName>
    </submittedName>
</protein>
<feature type="chain" id="PRO_5015707240" evidence="4">
    <location>
        <begin position="29"/>
        <end position="268"/>
    </location>
</feature>
<keyword evidence="4" id="KW-0732">Signal</keyword>
<gene>
    <name evidence="7" type="ORF">CTI12_AA539990</name>
</gene>
<comment type="subcellular location">
    <subcellularLocation>
        <location evidence="1">Secreted</location>
    </subcellularLocation>
</comment>
<accession>A0A2U1L1W1</accession>
<dbReference type="PROSITE" id="PS50843">
    <property type="entry name" value="EXPANSIN_CBD"/>
    <property type="match status" value="1"/>
</dbReference>
<dbReference type="PROSITE" id="PS50842">
    <property type="entry name" value="EXPANSIN_EG45"/>
    <property type="match status" value="1"/>
</dbReference>
<dbReference type="GO" id="GO:0009653">
    <property type="term" value="P:anatomical structure morphogenesis"/>
    <property type="evidence" value="ECO:0007669"/>
    <property type="project" value="UniProtKB-ARBA"/>
</dbReference>
<evidence type="ECO:0000259" key="6">
    <source>
        <dbReference type="PROSITE" id="PS50843"/>
    </source>
</evidence>
<dbReference type="Pfam" id="PF01357">
    <property type="entry name" value="Expansin_C"/>
    <property type="match status" value="1"/>
</dbReference>
<evidence type="ECO:0000256" key="1">
    <source>
        <dbReference type="ARBA" id="ARBA00004613"/>
    </source>
</evidence>
<dbReference type="InterPro" id="IPR036749">
    <property type="entry name" value="Expansin_CBD_sf"/>
</dbReference>
<dbReference type="InterPro" id="IPR007118">
    <property type="entry name" value="Expan_Lol_pI"/>
</dbReference>
<feature type="signal peptide" evidence="4">
    <location>
        <begin position="1"/>
        <end position="28"/>
    </location>
</feature>
<organism evidence="7 8">
    <name type="scientific">Artemisia annua</name>
    <name type="common">Sweet wormwood</name>
    <dbReference type="NCBI Taxonomy" id="35608"/>
    <lineage>
        <taxon>Eukaryota</taxon>
        <taxon>Viridiplantae</taxon>
        <taxon>Streptophyta</taxon>
        <taxon>Embryophyta</taxon>
        <taxon>Tracheophyta</taxon>
        <taxon>Spermatophyta</taxon>
        <taxon>Magnoliopsida</taxon>
        <taxon>eudicotyledons</taxon>
        <taxon>Gunneridae</taxon>
        <taxon>Pentapetalae</taxon>
        <taxon>asterids</taxon>
        <taxon>campanulids</taxon>
        <taxon>Asterales</taxon>
        <taxon>Asteraceae</taxon>
        <taxon>Asteroideae</taxon>
        <taxon>Anthemideae</taxon>
        <taxon>Artemisiinae</taxon>
        <taxon>Artemisia</taxon>
    </lineage>
</organism>
<dbReference type="STRING" id="35608.A0A2U1L1W1"/>
<dbReference type="AlphaFoldDB" id="A0A2U1L1W1"/>
<dbReference type="PANTHER" id="PTHR31692:SF134">
    <property type="entry name" value="EXPANSIN_LOL PI, EXPANSIN, CELLULOSE-BINDING-LIKE DOMAIN SUPERFAMILY"/>
    <property type="match status" value="1"/>
</dbReference>
<dbReference type="SUPFAM" id="SSF49590">
    <property type="entry name" value="PHL pollen allergen"/>
    <property type="match status" value="1"/>
</dbReference>
<dbReference type="InterPro" id="IPR007112">
    <property type="entry name" value="Expansin/allergen_DPBB_dom"/>
</dbReference>
<keyword evidence="2" id="KW-0964">Secreted</keyword>
<dbReference type="OrthoDB" id="406505at2759"/>
<dbReference type="InterPro" id="IPR007117">
    <property type="entry name" value="Expansin_CBD"/>
</dbReference>
<dbReference type="CDD" id="cd22275">
    <property type="entry name" value="DPBB_EXPB_N"/>
    <property type="match status" value="1"/>
</dbReference>
<reference evidence="7 8" key="1">
    <citation type="journal article" date="2018" name="Mol. Plant">
        <title>The genome of Artemisia annua provides insight into the evolution of Asteraceae family and artemisinin biosynthesis.</title>
        <authorList>
            <person name="Shen Q."/>
            <person name="Zhang L."/>
            <person name="Liao Z."/>
            <person name="Wang S."/>
            <person name="Yan T."/>
            <person name="Shi P."/>
            <person name="Liu M."/>
            <person name="Fu X."/>
            <person name="Pan Q."/>
            <person name="Wang Y."/>
            <person name="Lv Z."/>
            <person name="Lu X."/>
            <person name="Zhang F."/>
            <person name="Jiang W."/>
            <person name="Ma Y."/>
            <person name="Chen M."/>
            <person name="Hao X."/>
            <person name="Li L."/>
            <person name="Tang Y."/>
            <person name="Lv G."/>
            <person name="Zhou Y."/>
            <person name="Sun X."/>
            <person name="Brodelius P.E."/>
            <person name="Rose J.K.C."/>
            <person name="Tang K."/>
        </authorList>
    </citation>
    <scope>NUCLEOTIDE SEQUENCE [LARGE SCALE GENOMIC DNA]</scope>
    <source>
        <strain evidence="8">cv. Huhao1</strain>
        <tissue evidence="7">Leaf</tissue>
    </source>
</reference>
<dbReference type="SMART" id="SM00837">
    <property type="entry name" value="DPBB_1"/>
    <property type="match status" value="1"/>
</dbReference>
<evidence type="ECO:0000256" key="2">
    <source>
        <dbReference type="ARBA" id="ARBA00022525"/>
    </source>
</evidence>
<evidence type="ECO:0000313" key="8">
    <source>
        <dbReference type="Proteomes" id="UP000245207"/>
    </source>
</evidence>
<evidence type="ECO:0000256" key="3">
    <source>
        <dbReference type="RuleBase" id="RU003460"/>
    </source>
</evidence>
<feature type="domain" description="Expansin-like EG45" evidence="5">
    <location>
        <begin position="60"/>
        <end position="169"/>
    </location>
</feature>
<dbReference type="Gene3D" id="2.40.40.10">
    <property type="entry name" value="RlpA-like domain"/>
    <property type="match status" value="1"/>
</dbReference>